<proteinExistence type="predicted"/>
<accession>A0ABU3P120</accession>
<comment type="caution">
    <text evidence="2">The sequence shown here is derived from an EMBL/GenBank/DDBJ whole genome shotgun (WGS) entry which is preliminary data.</text>
</comment>
<dbReference type="Proteomes" id="UP001254848">
    <property type="component" value="Unassembled WGS sequence"/>
</dbReference>
<reference evidence="2 3" key="1">
    <citation type="submission" date="2023-07" db="EMBL/GenBank/DDBJ databases">
        <title>The novel representative of Negativicutes class, Anaeroselena agilis gen. nov. sp. nov.</title>
        <authorList>
            <person name="Prokofeva M.I."/>
            <person name="Elcheninov A.G."/>
            <person name="Klyukina A."/>
            <person name="Kublanov I.V."/>
            <person name="Frolov E.N."/>
            <person name="Podosokorskaya O.A."/>
        </authorList>
    </citation>
    <scope>NUCLEOTIDE SEQUENCE [LARGE SCALE GENOMIC DNA]</scope>
    <source>
        <strain evidence="2 3">4137-cl</strain>
    </source>
</reference>
<organism evidence="2 3">
    <name type="scientific">Anaeroselena agilis</name>
    <dbReference type="NCBI Taxonomy" id="3063788"/>
    <lineage>
        <taxon>Bacteria</taxon>
        <taxon>Bacillati</taxon>
        <taxon>Bacillota</taxon>
        <taxon>Negativicutes</taxon>
        <taxon>Acetonemataceae</taxon>
        <taxon>Anaeroselena</taxon>
    </lineage>
</organism>
<feature type="transmembrane region" description="Helical" evidence="1">
    <location>
        <begin position="150"/>
        <end position="168"/>
    </location>
</feature>
<keyword evidence="1" id="KW-0812">Transmembrane</keyword>
<sequence>MFTLHHGFWIYFFSRRHPQVWHFVVGSMLPDYVYVLLMAVLLTRGEFGWRELLRLSPTTFMTYLPQYPWAMHIDLAGHSAVFWGAAFALALLPPFRRAQAFVVGWGTHLLIDGLTHGAHANLFLYPLSLLAAHSPVSYWEPSFFAHEFKLVNGTLMGLAAAYLIYHWWKKRRERN</sequence>
<keyword evidence="1" id="KW-1133">Transmembrane helix</keyword>
<name>A0ABU3P120_9FIRM</name>
<evidence type="ECO:0000313" key="2">
    <source>
        <dbReference type="EMBL" id="MDT8902745.1"/>
    </source>
</evidence>
<keyword evidence="3" id="KW-1185">Reference proteome</keyword>
<evidence type="ECO:0000256" key="1">
    <source>
        <dbReference type="SAM" id="Phobius"/>
    </source>
</evidence>
<feature type="transmembrane region" description="Helical" evidence="1">
    <location>
        <begin position="69"/>
        <end position="92"/>
    </location>
</feature>
<evidence type="ECO:0008006" key="4">
    <source>
        <dbReference type="Google" id="ProtNLM"/>
    </source>
</evidence>
<gene>
    <name evidence="2" type="ORF">Q4T40_15985</name>
</gene>
<evidence type="ECO:0000313" key="3">
    <source>
        <dbReference type="Proteomes" id="UP001254848"/>
    </source>
</evidence>
<dbReference type="RefSeq" id="WP_413781219.1">
    <property type="nucleotide sequence ID" value="NZ_JAUOZS010000001.1"/>
</dbReference>
<feature type="transmembrane region" description="Helical" evidence="1">
    <location>
        <begin position="20"/>
        <end position="42"/>
    </location>
</feature>
<keyword evidence="1" id="KW-0472">Membrane</keyword>
<protein>
    <recommendedName>
        <fullName evidence="4">Phospholipase C/D domain-containing protein</fullName>
    </recommendedName>
</protein>
<dbReference type="EMBL" id="JAUOZS010000001">
    <property type="protein sequence ID" value="MDT8902745.1"/>
    <property type="molecule type" value="Genomic_DNA"/>
</dbReference>